<gene>
    <name evidence="4" type="ORF">EAX61_02280</name>
</gene>
<feature type="transmembrane region" description="Helical" evidence="2">
    <location>
        <begin position="241"/>
        <end position="262"/>
    </location>
</feature>
<evidence type="ECO:0000313" key="4">
    <source>
        <dbReference type="EMBL" id="RMB63242.1"/>
    </source>
</evidence>
<dbReference type="PROSITE" id="PS51257">
    <property type="entry name" value="PROKAR_LIPOPROTEIN"/>
    <property type="match status" value="1"/>
</dbReference>
<sequence>MRLLLLSCLLFLALSCENTNESRLYSEDYETAEASASDLNSPPPPVNEVVRPQQENLKIIKTGNLRFETQDLQKTYARIMQAIQVSNGYVQNDQSGKNYNQVYQNITVRVPTENFQRTIDAIAQGVDYFDEKTIKQQDVTEEFVDVTARLKAKNALEDRYLALLAKAKNVKEMLEIERELAQIREEIESAQGRLKYLQNKVSMSTINIAFYKNSVETKTSQSYGSKIVNALKSGWNGISTFFLGLLHVWPFLILVALGVFFTRRWMKKKKKK</sequence>
<proteinExistence type="predicted"/>
<name>A0A3M0GKR5_9FLAO</name>
<evidence type="ECO:0000313" key="5">
    <source>
        <dbReference type="Proteomes" id="UP000281985"/>
    </source>
</evidence>
<dbReference type="RefSeq" id="WP_121916044.1">
    <property type="nucleotide sequence ID" value="NZ_REFV01000002.1"/>
</dbReference>
<dbReference type="Proteomes" id="UP000281985">
    <property type="component" value="Unassembled WGS sequence"/>
</dbReference>
<keyword evidence="2" id="KW-0812">Transmembrane</keyword>
<dbReference type="EMBL" id="REFV01000002">
    <property type="protein sequence ID" value="RMB63242.1"/>
    <property type="molecule type" value="Genomic_DNA"/>
</dbReference>
<dbReference type="AlphaFoldDB" id="A0A3M0GKR5"/>
<keyword evidence="2" id="KW-1133">Transmembrane helix</keyword>
<dbReference type="Pfam" id="PF14257">
    <property type="entry name" value="DUF4349"/>
    <property type="match status" value="1"/>
</dbReference>
<keyword evidence="5" id="KW-1185">Reference proteome</keyword>
<evidence type="ECO:0000256" key="2">
    <source>
        <dbReference type="SAM" id="Phobius"/>
    </source>
</evidence>
<evidence type="ECO:0000256" key="1">
    <source>
        <dbReference type="SAM" id="Coils"/>
    </source>
</evidence>
<dbReference type="InterPro" id="IPR025645">
    <property type="entry name" value="DUF4349"/>
</dbReference>
<comment type="caution">
    <text evidence="4">The sequence shown here is derived from an EMBL/GenBank/DDBJ whole genome shotgun (WGS) entry which is preliminary data.</text>
</comment>
<feature type="domain" description="DUF4349" evidence="3">
    <location>
        <begin position="58"/>
        <end position="262"/>
    </location>
</feature>
<keyword evidence="2" id="KW-0472">Membrane</keyword>
<organism evidence="4 5">
    <name type="scientific">Dokdonia sinensis</name>
    <dbReference type="NCBI Taxonomy" id="2479847"/>
    <lineage>
        <taxon>Bacteria</taxon>
        <taxon>Pseudomonadati</taxon>
        <taxon>Bacteroidota</taxon>
        <taxon>Flavobacteriia</taxon>
        <taxon>Flavobacteriales</taxon>
        <taxon>Flavobacteriaceae</taxon>
        <taxon>Dokdonia</taxon>
    </lineage>
</organism>
<feature type="coiled-coil region" evidence="1">
    <location>
        <begin position="153"/>
        <end position="200"/>
    </location>
</feature>
<reference evidence="4 5" key="1">
    <citation type="submission" date="2018-10" db="EMBL/GenBank/DDBJ databases">
        <title>Dokdonia luteus sp. nov., isolated from sea water.</title>
        <authorList>
            <person name="Zhou L.Y."/>
            <person name="Du Z.J."/>
        </authorList>
    </citation>
    <scope>NUCLEOTIDE SEQUENCE [LARGE SCALE GENOMIC DNA]</scope>
    <source>
        <strain evidence="4 5">SH27</strain>
    </source>
</reference>
<protein>
    <submittedName>
        <fullName evidence="4">DUF4349 domain-containing protein</fullName>
    </submittedName>
</protein>
<keyword evidence="1" id="KW-0175">Coiled coil</keyword>
<accession>A0A3M0GKR5</accession>
<dbReference type="OrthoDB" id="5381491at2"/>
<evidence type="ECO:0000259" key="3">
    <source>
        <dbReference type="Pfam" id="PF14257"/>
    </source>
</evidence>